<proteinExistence type="predicted"/>
<dbReference type="AlphaFoldDB" id="A0A820J4V0"/>
<sequence>MQDVQQEVVSLPRSYQ</sequence>
<evidence type="ECO:0000313" key="2">
    <source>
        <dbReference type="Proteomes" id="UP000663868"/>
    </source>
</evidence>
<accession>A0A820J4V0</accession>
<dbReference type="Proteomes" id="UP000663868">
    <property type="component" value="Unassembled WGS sequence"/>
</dbReference>
<name>A0A820J4V0_9BILA</name>
<organism evidence="1 2">
    <name type="scientific">Adineta steineri</name>
    <dbReference type="NCBI Taxonomy" id="433720"/>
    <lineage>
        <taxon>Eukaryota</taxon>
        <taxon>Metazoa</taxon>
        <taxon>Spiralia</taxon>
        <taxon>Gnathifera</taxon>
        <taxon>Rotifera</taxon>
        <taxon>Eurotatoria</taxon>
        <taxon>Bdelloidea</taxon>
        <taxon>Adinetida</taxon>
        <taxon>Adinetidae</taxon>
        <taxon>Adineta</taxon>
    </lineage>
</organism>
<comment type="caution">
    <text evidence="1">The sequence shown here is derived from an EMBL/GenBank/DDBJ whole genome shotgun (WGS) entry which is preliminary data.</text>
</comment>
<protein>
    <submittedName>
        <fullName evidence="1">Uncharacterized protein</fullName>
    </submittedName>
</protein>
<reference evidence="1" key="1">
    <citation type="submission" date="2021-02" db="EMBL/GenBank/DDBJ databases">
        <authorList>
            <person name="Nowell W R."/>
        </authorList>
    </citation>
    <scope>NUCLEOTIDE SEQUENCE</scope>
</reference>
<feature type="non-terminal residue" evidence="1">
    <location>
        <position position="16"/>
    </location>
</feature>
<evidence type="ECO:0000313" key="1">
    <source>
        <dbReference type="EMBL" id="CAF4320163.1"/>
    </source>
</evidence>
<dbReference type="EMBL" id="CAJOBB010015719">
    <property type="protein sequence ID" value="CAF4320163.1"/>
    <property type="molecule type" value="Genomic_DNA"/>
</dbReference>
<gene>
    <name evidence="1" type="ORF">KXQ929_LOCUS46577</name>
</gene>